<dbReference type="Pfam" id="PF00582">
    <property type="entry name" value="Usp"/>
    <property type="match status" value="1"/>
</dbReference>
<keyword evidence="4" id="KW-1185">Reference proteome</keyword>
<dbReference type="KEGG" id="ise:JBKA6_0287"/>
<accession>A0A1J1E2P2</accession>
<name>A0A1J1E2P2_9FLAO</name>
<proteinExistence type="inferred from homology"/>
<comment type="similarity">
    <text evidence="1">Belongs to the universal stress protein A family.</text>
</comment>
<dbReference type="CDD" id="cd00293">
    <property type="entry name" value="USP-like"/>
    <property type="match status" value="1"/>
</dbReference>
<dbReference type="EMBL" id="AP014564">
    <property type="protein sequence ID" value="BAV94300.1"/>
    <property type="molecule type" value="Genomic_DNA"/>
</dbReference>
<sequence length="260" mass="29482">MKAVLAQACRISKLYGAEMILIHVGEETQGKVSKINSIAEELDIDMNNVTIVWDTGDVEKVILKNTKKYNLDLLIIGALERESFLKHYLGSVARNLSRKVDCSLLMVVNFSNTQKPFNKIVVSGSEDPKTPRTISTAAYISEVEKAKELYVVREVYASAFIDTLGNTNEKEKKNIRFKYIDKAYKSCSEYIKKIGINIPLKIKVIIGKKGYSISNFSRFRNADLLVINSPSKKFFFLNRVFPHDVEYILSDIPCNLLIVK</sequence>
<dbReference type="Proteomes" id="UP000243197">
    <property type="component" value="Chromosome"/>
</dbReference>
<dbReference type="OrthoDB" id="946689at2"/>
<evidence type="ECO:0000313" key="4">
    <source>
        <dbReference type="Proteomes" id="UP000243197"/>
    </source>
</evidence>
<dbReference type="InterPro" id="IPR014729">
    <property type="entry name" value="Rossmann-like_a/b/a_fold"/>
</dbReference>
<evidence type="ECO:0000256" key="1">
    <source>
        <dbReference type="ARBA" id="ARBA00008791"/>
    </source>
</evidence>
<protein>
    <submittedName>
        <fullName evidence="3">Universal stress protein UspA-like protein</fullName>
    </submittedName>
</protein>
<evidence type="ECO:0000259" key="2">
    <source>
        <dbReference type="Pfam" id="PF00582"/>
    </source>
</evidence>
<dbReference type="AlphaFoldDB" id="A0A1J1E2P2"/>
<reference evidence="3 4" key="1">
    <citation type="submission" date="2014-03" db="EMBL/GenBank/DDBJ databases">
        <title>complete genome sequence of Flavobacteriaceae bacterium JBKA-6.</title>
        <authorList>
            <person name="Takano T."/>
            <person name="Nakamura Y."/>
            <person name="Takuma S."/>
            <person name="Yasuike M."/>
            <person name="Matsuyama T."/>
            <person name="Sakai T."/>
            <person name="Fujiwara A."/>
            <person name="Kimoto K."/>
            <person name="Fukuda Y."/>
            <person name="Kondo H."/>
            <person name="Hirono I."/>
            <person name="Nakayasu C."/>
        </authorList>
    </citation>
    <scope>NUCLEOTIDE SEQUENCE [LARGE SCALE GENOMIC DNA]</scope>
    <source>
        <strain evidence="3 4">JBKA-6</strain>
    </source>
</reference>
<feature type="domain" description="UspA" evidence="2">
    <location>
        <begin position="38"/>
        <end position="107"/>
    </location>
</feature>
<dbReference type="SUPFAM" id="SSF52402">
    <property type="entry name" value="Adenine nucleotide alpha hydrolases-like"/>
    <property type="match status" value="2"/>
</dbReference>
<dbReference type="PANTHER" id="PTHR46268:SF6">
    <property type="entry name" value="UNIVERSAL STRESS PROTEIN UP12"/>
    <property type="match status" value="1"/>
</dbReference>
<gene>
    <name evidence="3" type="ORF">JBKA6_0287</name>
</gene>
<evidence type="ECO:0000313" key="3">
    <source>
        <dbReference type="EMBL" id="BAV94300.1"/>
    </source>
</evidence>
<dbReference type="InterPro" id="IPR006016">
    <property type="entry name" value="UspA"/>
</dbReference>
<dbReference type="PANTHER" id="PTHR46268">
    <property type="entry name" value="STRESS RESPONSE PROTEIN NHAX"/>
    <property type="match status" value="1"/>
</dbReference>
<organism evidence="3 4">
    <name type="scientific">Ichthyobacterium seriolicida</name>
    <dbReference type="NCBI Taxonomy" id="242600"/>
    <lineage>
        <taxon>Bacteria</taxon>
        <taxon>Pseudomonadati</taxon>
        <taxon>Bacteroidota</taxon>
        <taxon>Flavobacteriia</taxon>
        <taxon>Flavobacteriales</taxon>
        <taxon>Ichthyobacteriaceae</taxon>
        <taxon>Ichthyobacterium</taxon>
    </lineage>
</organism>
<dbReference type="Gene3D" id="3.40.50.620">
    <property type="entry name" value="HUPs"/>
    <property type="match status" value="2"/>
</dbReference>